<dbReference type="RefSeq" id="WP_131329078.1">
    <property type="nucleotide sequence ID" value="NZ_CP044016.1"/>
</dbReference>
<feature type="transmembrane region" description="Helical" evidence="1">
    <location>
        <begin position="123"/>
        <end position="141"/>
    </location>
</feature>
<organism evidence="3 4">
    <name type="scientific">Rhizosphaericola mali</name>
    <dbReference type="NCBI Taxonomy" id="2545455"/>
    <lineage>
        <taxon>Bacteria</taxon>
        <taxon>Pseudomonadati</taxon>
        <taxon>Bacteroidota</taxon>
        <taxon>Chitinophagia</taxon>
        <taxon>Chitinophagales</taxon>
        <taxon>Chitinophagaceae</taxon>
        <taxon>Rhizosphaericola</taxon>
    </lineage>
</organism>
<keyword evidence="1" id="KW-0812">Transmembrane</keyword>
<evidence type="ECO:0000259" key="2">
    <source>
        <dbReference type="Pfam" id="PF06580"/>
    </source>
</evidence>
<feature type="transmembrane region" description="Helical" evidence="1">
    <location>
        <begin position="12"/>
        <end position="31"/>
    </location>
</feature>
<evidence type="ECO:0000256" key="1">
    <source>
        <dbReference type="SAM" id="Phobius"/>
    </source>
</evidence>
<protein>
    <recommendedName>
        <fullName evidence="2">Signal transduction histidine kinase internal region domain-containing protein</fullName>
    </recommendedName>
</protein>
<dbReference type="EMBL" id="CP044016">
    <property type="protein sequence ID" value="QES88191.1"/>
    <property type="molecule type" value="Genomic_DNA"/>
</dbReference>
<dbReference type="Pfam" id="PF06580">
    <property type="entry name" value="His_kinase"/>
    <property type="match status" value="1"/>
</dbReference>
<dbReference type="KEGG" id="arac:E0W69_005755"/>
<feature type="transmembrane region" description="Helical" evidence="1">
    <location>
        <begin position="43"/>
        <end position="63"/>
    </location>
</feature>
<dbReference type="InterPro" id="IPR010559">
    <property type="entry name" value="Sig_transdc_His_kin_internal"/>
</dbReference>
<dbReference type="GO" id="GO:0000155">
    <property type="term" value="F:phosphorelay sensor kinase activity"/>
    <property type="evidence" value="ECO:0007669"/>
    <property type="project" value="InterPro"/>
</dbReference>
<keyword evidence="1" id="KW-0472">Membrane</keyword>
<dbReference type="AlphaFoldDB" id="A0A5P2G9J7"/>
<feature type="transmembrane region" description="Helical" evidence="1">
    <location>
        <begin position="75"/>
        <end position="93"/>
    </location>
</feature>
<feature type="domain" description="Signal transduction histidine kinase internal region" evidence="2">
    <location>
        <begin position="169"/>
        <end position="246"/>
    </location>
</feature>
<name>A0A5P2G9J7_9BACT</name>
<dbReference type="SUPFAM" id="SSF55874">
    <property type="entry name" value="ATPase domain of HSP90 chaperone/DNA topoisomerase II/histidine kinase"/>
    <property type="match status" value="1"/>
</dbReference>
<keyword evidence="4" id="KW-1185">Reference proteome</keyword>
<accession>A0A5P2G9J7</accession>
<evidence type="ECO:0000313" key="4">
    <source>
        <dbReference type="Proteomes" id="UP000292424"/>
    </source>
</evidence>
<dbReference type="PANTHER" id="PTHR34220">
    <property type="entry name" value="SENSOR HISTIDINE KINASE YPDA"/>
    <property type="match status" value="1"/>
</dbReference>
<keyword evidence="1" id="KW-1133">Transmembrane helix</keyword>
<dbReference type="Proteomes" id="UP000292424">
    <property type="component" value="Chromosome"/>
</dbReference>
<dbReference type="PANTHER" id="PTHR34220:SF7">
    <property type="entry name" value="SENSOR HISTIDINE KINASE YPDA"/>
    <property type="match status" value="1"/>
</dbReference>
<dbReference type="OrthoDB" id="9792992at2"/>
<dbReference type="InterPro" id="IPR036890">
    <property type="entry name" value="HATPase_C_sf"/>
</dbReference>
<sequence>MDLGKKISAQLIFNLLIWLAIILLPFLFFPYNRDFSPFHSLRFIYWYTFSVSFLLIYYFLNGYYLISNLLAKKKIWLYVLITLAAFFLFLYLFNQISVFSPETKKYIAEHKHDNDNRKHLPKYFFFFSSGPITLFLLSWIGSSISNIVSRWFDAEKVKEQITQQQLETELSLLKSQINPHFLFNTLNSIYTLAVTNNPNTSDSVLKLSRIMRYTLEESRNDKVRLTEEVEFIQSYISLQQMRLNDNVKIHFEVNGNVEFITIPPLLFISFIENAFKYGISAHHETQITVTISVKDGRLIFECINNIHGTVGLTESTGTGIENVKRRLNLLYGDIYNLDIVNENNVFDVKLNFPIGS</sequence>
<proteinExistence type="predicted"/>
<gene>
    <name evidence="3" type="ORF">E0W69_005755</name>
</gene>
<reference evidence="3 4" key="1">
    <citation type="submission" date="2019-09" db="EMBL/GenBank/DDBJ databases">
        <title>Complete genome sequence of Arachidicoccus sp. B3-10 isolated from apple orchard soil.</title>
        <authorList>
            <person name="Kim H.S."/>
            <person name="Han K.-I."/>
            <person name="Suh M.K."/>
            <person name="Lee K.C."/>
            <person name="Eom M.K."/>
            <person name="Kim J.-S."/>
            <person name="Kang S.W."/>
            <person name="Sin Y."/>
            <person name="Lee J.-S."/>
        </authorList>
    </citation>
    <scope>NUCLEOTIDE SEQUENCE [LARGE SCALE GENOMIC DNA]</scope>
    <source>
        <strain evidence="3 4">B3-10</strain>
    </source>
</reference>
<dbReference type="Gene3D" id="3.30.565.10">
    <property type="entry name" value="Histidine kinase-like ATPase, C-terminal domain"/>
    <property type="match status" value="1"/>
</dbReference>
<dbReference type="GO" id="GO:0016020">
    <property type="term" value="C:membrane"/>
    <property type="evidence" value="ECO:0007669"/>
    <property type="project" value="InterPro"/>
</dbReference>
<evidence type="ECO:0000313" key="3">
    <source>
        <dbReference type="EMBL" id="QES88191.1"/>
    </source>
</evidence>
<dbReference type="InterPro" id="IPR050640">
    <property type="entry name" value="Bact_2-comp_sensor_kinase"/>
</dbReference>